<feature type="region of interest" description="Disordered" evidence="1">
    <location>
        <begin position="1"/>
        <end position="158"/>
    </location>
</feature>
<protein>
    <submittedName>
        <fullName evidence="2">Uncharacterized protein</fullName>
    </submittedName>
</protein>
<evidence type="ECO:0000256" key="1">
    <source>
        <dbReference type="SAM" id="MobiDB-lite"/>
    </source>
</evidence>
<accession>A0ABN8Z746</accession>
<feature type="compositionally biased region" description="Low complexity" evidence="1">
    <location>
        <begin position="132"/>
        <end position="148"/>
    </location>
</feature>
<name>A0ABN8Z746_RANTA</name>
<dbReference type="Proteomes" id="UP001176941">
    <property type="component" value="Chromosome 28"/>
</dbReference>
<proteinExistence type="predicted"/>
<sequence>MRPRLCRPASQLGWRRRQSRHREGELEKAALGAEPSRGPMGPQKEPPPRPPPGPPAAPRPASPRLASPALCPLRLRLRRRRQRLGAAHPPGPGRSGDGGGSVRRWVARSLGRRWRRPPDRDHPGPVRPGPDPSRATAAAAAERGAAHNALRRQHQHQP</sequence>
<organism evidence="2 3">
    <name type="scientific">Rangifer tarandus platyrhynchus</name>
    <name type="common">Svalbard reindeer</name>
    <dbReference type="NCBI Taxonomy" id="3082113"/>
    <lineage>
        <taxon>Eukaryota</taxon>
        <taxon>Metazoa</taxon>
        <taxon>Chordata</taxon>
        <taxon>Craniata</taxon>
        <taxon>Vertebrata</taxon>
        <taxon>Euteleostomi</taxon>
        <taxon>Mammalia</taxon>
        <taxon>Eutheria</taxon>
        <taxon>Laurasiatheria</taxon>
        <taxon>Artiodactyla</taxon>
        <taxon>Ruminantia</taxon>
        <taxon>Pecora</taxon>
        <taxon>Cervidae</taxon>
        <taxon>Odocoileinae</taxon>
        <taxon>Rangifer</taxon>
    </lineage>
</organism>
<evidence type="ECO:0000313" key="2">
    <source>
        <dbReference type="EMBL" id="CAI9168408.1"/>
    </source>
</evidence>
<gene>
    <name evidence="2" type="ORF">MRATA1EN1_LOCUS17370</name>
</gene>
<feature type="compositionally biased region" description="Low complexity" evidence="1">
    <location>
        <begin position="62"/>
        <end position="74"/>
    </location>
</feature>
<feature type="compositionally biased region" description="Basic residues" evidence="1">
    <location>
        <begin position="149"/>
        <end position="158"/>
    </location>
</feature>
<dbReference type="EMBL" id="OX459964">
    <property type="protein sequence ID" value="CAI9168408.1"/>
    <property type="molecule type" value="Genomic_DNA"/>
</dbReference>
<evidence type="ECO:0000313" key="3">
    <source>
        <dbReference type="Proteomes" id="UP001176941"/>
    </source>
</evidence>
<feature type="compositionally biased region" description="Pro residues" evidence="1">
    <location>
        <begin position="44"/>
        <end position="61"/>
    </location>
</feature>
<keyword evidence="3" id="KW-1185">Reference proteome</keyword>
<reference evidence="2" key="1">
    <citation type="submission" date="2023-04" db="EMBL/GenBank/DDBJ databases">
        <authorList>
            <consortium name="ELIXIR-Norway"/>
        </authorList>
    </citation>
    <scope>NUCLEOTIDE SEQUENCE [LARGE SCALE GENOMIC DNA]</scope>
</reference>